<reference evidence="2 3" key="1">
    <citation type="submission" date="2014-04" db="EMBL/GenBank/DDBJ databases">
        <authorList>
            <consortium name="DOE Joint Genome Institute"/>
            <person name="Kuo A."/>
            <person name="Zuccaro A."/>
            <person name="Kohler A."/>
            <person name="Nagy L.G."/>
            <person name="Floudas D."/>
            <person name="Copeland A."/>
            <person name="Barry K.W."/>
            <person name="Cichocki N."/>
            <person name="Veneault-Fourrey C."/>
            <person name="LaButti K."/>
            <person name="Lindquist E.A."/>
            <person name="Lipzen A."/>
            <person name="Lundell T."/>
            <person name="Morin E."/>
            <person name="Murat C."/>
            <person name="Sun H."/>
            <person name="Tunlid A."/>
            <person name="Henrissat B."/>
            <person name="Grigoriev I.V."/>
            <person name="Hibbett D.S."/>
            <person name="Martin F."/>
            <person name="Nordberg H.P."/>
            <person name="Cantor M.N."/>
            <person name="Hua S.X."/>
        </authorList>
    </citation>
    <scope>NUCLEOTIDE SEQUENCE [LARGE SCALE GENOMIC DNA]</scope>
    <source>
        <strain evidence="2 3">MAFF 305830</strain>
    </source>
</reference>
<sequence length="359" mass="35338">MRSAQALITLFAALATSVHGHGAMVAVTGANGVTAMGMGVDPSTPRDGTRRNPFQQDSSIIRDEEIASGEAGPCGRTLAGGVNNVASGVEIASSAGLPSMSTTGQVSMTIHQVNGDGAGPYTCAISTDATGTNFVPMTIITNVPGQNSRSRARATAFPLVAQAAPGTACTGGPNGDACIVRCRNDANAGPFGGCAVVTGAEVTPPPAAVAPPVAAAPAPVAPVAPVPASPAPVTAPVTPAPVDAAQPPVAPVAPVGNETAPVAPVAPAPVAPAPVAPAPVAAAPVSPAPVAAAPAFPVPGVADVIPASLKVLAAEAAESDEEKRSLIDSVAKLFAKRDHSRKRMVGSRIIGLERRGQWI</sequence>
<feature type="signal peptide" evidence="1">
    <location>
        <begin position="1"/>
        <end position="20"/>
    </location>
</feature>
<dbReference type="InterPro" id="IPR021476">
    <property type="entry name" value="Egh16-like"/>
</dbReference>
<reference evidence="3" key="2">
    <citation type="submission" date="2015-01" db="EMBL/GenBank/DDBJ databases">
        <title>Evolutionary Origins and Diversification of the Mycorrhizal Mutualists.</title>
        <authorList>
            <consortium name="DOE Joint Genome Institute"/>
            <consortium name="Mycorrhizal Genomics Consortium"/>
            <person name="Kohler A."/>
            <person name="Kuo A."/>
            <person name="Nagy L.G."/>
            <person name="Floudas D."/>
            <person name="Copeland A."/>
            <person name="Barry K.W."/>
            <person name="Cichocki N."/>
            <person name="Veneault-Fourrey C."/>
            <person name="LaButti K."/>
            <person name="Lindquist E.A."/>
            <person name="Lipzen A."/>
            <person name="Lundell T."/>
            <person name="Morin E."/>
            <person name="Murat C."/>
            <person name="Riley R."/>
            <person name="Ohm R."/>
            <person name="Sun H."/>
            <person name="Tunlid A."/>
            <person name="Henrissat B."/>
            <person name="Grigoriev I.V."/>
            <person name="Hibbett D.S."/>
            <person name="Martin F."/>
        </authorList>
    </citation>
    <scope>NUCLEOTIDE SEQUENCE [LARGE SCALE GENOMIC DNA]</scope>
    <source>
        <strain evidence="3">MAFF 305830</strain>
    </source>
</reference>
<proteinExistence type="predicted"/>
<dbReference type="Proteomes" id="UP000054097">
    <property type="component" value="Unassembled WGS sequence"/>
</dbReference>
<accession>A0A0C2WHW0</accession>
<dbReference type="HOGENOM" id="CLU_047729_5_0_1"/>
<dbReference type="EMBL" id="KN824310">
    <property type="protein sequence ID" value="KIM25963.1"/>
    <property type="molecule type" value="Genomic_DNA"/>
</dbReference>
<protein>
    <recommendedName>
        <fullName evidence="4">GEgh 16 protein</fullName>
    </recommendedName>
</protein>
<evidence type="ECO:0008006" key="4">
    <source>
        <dbReference type="Google" id="ProtNLM"/>
    </source>
</evidence>
<dbReference type="Pfam" id="PF11327">
    <property type="entry name" value="Egh16-like"/>
    <property type="match status" value="1"/>
</dbReference>
<dbReference type="AlphaFoldDB" id="A0A0C2WHW0"/>
<dbReference type="PANTHER" id="PTHR34618">
    <property type="entry name" value="SURFACE PROTEIN MAS1, PUTATIVE-RELATED"/>
    <property type="match status" value="1"/>
</dbReference>
<evidence type="ECO:0000256" key="1">
    <source>
        <dbReference type="SAM" id="SignalP"/>
    </source>
</evidence>
<organism evidence="2 3">
    <name type="scientific">Serendipita vermifera MAFF 305830</name>
    <dbReference type="NCBI Taxonomy" id="933852"/>
    <lineage>
        <taxon>Eukaryota</taxon>
        <taxon>Fungi</taxon>
        <taxon>Dikarya</taxon>
        <taxon>Basidiomycota</taxon>
        <taxon>Agaricomycotina</taxon>
        <taxon>Agaricomycetes</taxon>
        <taxon>Sebacinales</taxon>
        <taxon>Serendipitaceae</taxon>
        <taxon>Serendipita</taxon>
    </lineage>
</organism>
<gene>
    <name evidence="2" type="ORF">M408DRAFT_330942</name>
</gene>
<dbReference type="PANTHER" id="PTHR34618:SF1">
    <property type="entry name" value="SECRETED PROTEIN"/>
    <property type="match status" value="1"/>
</dbReference>
<feature type="chain" id="PRO_5002173595" description="GEgh 16 protein" evidence="1">
    <location>
        <begin position="21"/>
        <end position="359"/>
    </location>
</feature>
<name>A0A0C2WHW0_SERVB</name>
<evidence type="ECO:0000313" key="3">
    <source>
        <dbReference type="Proteomes" id="UP000054097"/>
    </source>
</evidence>
<dbReference type="STRING" id="933852.A0A0C2WHW0"/>
<keyword evidence="3" id="KW-1185">Reference proteome</keyword>
<keyword evidence="1" id="KW-0732">Signal</keyword>
<evidence type="ECO:0000313" key="2">
    <source>
        <dbReference type="EMBL" id="KIM25963.1"/>
    </source>
</evidence>
<dbReference type="OrthoDB" id="3241054at2759"/>